<dbReference type="Proteomes" id="UP000276254">
    <property type="component" value="Chromosome"/>
</dbReference>
<dbReference type="Pfam" id="PF22117">
    <property type="entry name" value="Fer4_Nqo3"/>
    <property type="match status" value="1"/>
</dbReference>
<dbReference type="Pfam" id="PF00384">
    <property type="entry name" value="Molybdopterin"/>
    <property type="match status" value="1"/>
</dbReference>
<dbReference type="Gene3D" id="3.10.20.740">
    <property type="match status" value="1"/>
</dbReference>
<dbReference type="AlphaFoldDB" id="A0A494TIX6"/>
<evidence type="ECO:0000256" key="2">
    <source>
        <dbReference type="ARBA" id="ARBA00005404"/>
    </source>
</evidence>
<dbReference type="Gene3D" id="3.30.200.210">
    <property type="match status" value="1"/>
</dbReference>
<comment type="cofactor">
    <cofactor evidence="1 10">
        <name>[4Fe-4S] cluster</name>
        <dbReference type="ChEBI" id="CHEBI:49883"/>
    </cofactor>
</comment>
<dbReference type="InterPro" id="IPR006963">
    <property type="entry name" value="Mopterin_OxRdtase_4Fe-4S_dom"/>
</dbReference>
<dbReference type="InterPro" id="IPR050123">
    <property type="entry name" value="Prok_molybdopt-oxidoreductase"/>
</dbReference>
<dbReference type="PROSITE" id="PS51257">
    <property type="entry name" value="PROKAR_LIPOPROTEIN"/>
    <property type="match status" value="1"/>
</dbReference>
<feature type="domain" description="4Fe-4S Mo/W bis-MGD-type" evidence="12">
    <location>
        <begin position="216"/>
        <end position="272"/>
    </location>
</feature>
<evidence type="ECO:0000256" key="9">
    <source>
        <dbReference type="ARBA" id="ARBA00047712"/>
    </source>
</evidence>
<dbReference type="PROSITE" id="PS00642">
    <property type="entry name" value="COMPLEX1_75K_2"/>
    <property type="match status" value="1"/>
</dbReference>
<dbReference type="PROSITE" id="PS00643">
    <property type="entry name" value="COMPLEX1_75K_3"/>
    <property type="match status" value="1"/>
</dbReference>
<feature type="domain" description="4Fe-4S His(Cys)3-ligated-type" evidence="13">
    <location>
        <begin position="79"/>
        <end position="118"/>
    </location>
</feature>
<dbReference type="InterPro" id="IPR000283">
    <property type="entry name" value="NADH_UbQ_OxRdtase_75kDa_su_CS"/>
</dbReference>
<proteinExistence type="inferred from homology"/>
<dbReference type="Gene3D" id="3.40.228.10">
    <property type="entry name" value="Dimethylsulfoxide Reductase, domain 2"/>
    <property type="match status" value="1"/>
</dbReference>
<dbReference type="OrthoDB" id="9816402at2"/>
<evidence type="ECO:0000259" key="12">
    <source>
        <dbReference type="PROSITE" id="PS51669"/>
    </source>
</evidence>
<sequence length="667" mass="71479">MPKLTVDGVEVEVPAGATVLQACEAAGKEIPRFCYHERLSIAGNCRMCLVEVKPGPPKPQASCALPAADGQDIRTDSPMVKKAREGVMEFLLINHPLDCPICDQGGECDLQDQSIAYGKGNSRYLENKRAVTEKYMGPIVKTVMTRCIQCTRCIRFAEEVAGVEDIGAIGRGESMQITTYLEHAIQSELSGNVVDLCPVGALTSKPYAFEARPWELKKTTAIDVMDAVGTNIRLDSRGRQVLRSLPRINEDVNEEWSSDKTRHAVDGLVRKRLDRPFVRANGKLVEATWEEAFGAIAAVNAGNSVAAVAGDLLDCETMYAAKALVRSMGSSLLEGRQTGLTYDTSSLSAVNFNTTIAGIERADVILLIGTNLRWEAPLVNTRIRKAIKRGAKVFAIGPQTDLTYKATWLGADTGILTKLPAALADALTKAERPAVIVGGGVLKIDGVHGAALALVSQFNLVREGWNGFNVLHFSAARMGGLMLGYAQSTGIAALTSAKLVFALGADEVDWSQFGVSFKVYIGHHGDAGAAAADVVLPGASYAEKPGTYVNLEGRVQRGERAVFPPGDAREDWAILRALSDVLGHKLPFDTYDALRSAMFAEVPALAVEGLANYGWSVPKLPAKPTGTIAGYPIKDFYLTNAICRASPTMQQCSAEIVHGADILEAAE</sequence>
<dbReference type="GO" id="GO:0042773">
    <property type="term" value="P:ATP synthesis coupled electron transport"/>
    <property type="evidence" value="ECO:0007669"/>
    <property type="project" value="InterPro"/>
</dbReference>
<dbReference type="Pfam" id="PF10588">
    <property type="entry name" value="NADH-G_4Fe-4S_3"/>
    <property type="match status" value="1"/>
</dbReference>
<dbReference type="GO" id="GO:0046872">
    <property type="term" value="F:metal ion binding"/>
    <property type="evidence" value="ECO:0007669"/>
    <property type="project" value="UniProtKB-UniRule"/>
</dbReference>
<evidence type="ECO:0000256" key="7">
    <source>
        <dbReference type="ARBA" id="ARBA00023014"/>
    </source>
</evidence>
<dbReference type="InterPro" id="IPR001041">
    <property type="entry name" value="2Fe-2S_ferredoxin-type"/>
</dbReference>
<evidence type="ECO:0000313" key="15">
    <source>
        <dbReference type="Proteomes" id="UP000276254"/>
    </source>
</evidence>
<keyword evidence="5 10" id="KW-1278">Translocase</keyword>
<dbReference type="FunFam" id="3.10.20.740:FF:000001">
    <property type="entry name" value="NADH-quinone oxidoreductase subunit G"/>
    <property type="match status" value="1"/>
</dbReference>
<comment type="catalytic activity">
    <reaction evidence="9 10">
        <text>a quinone + NADH + 5 H(+)(in) = a quinol + NAD(+) + 4 H(+)(out)</text>
        <dbReference type="Rhea" id="RHEA:57888"/>
        <dbReference type="ChEBI" id="CHEBI:15378"/>
        <dbReference type="ChEBI" id="CHEBI:24646"/>
        <dbReference type="ChEBI" id="CHEBI:57540"/>
        <dbReference type="ChEBI" id="CHEBI:57945"/>
        <dbReference type="ChEBI" id="CHEBI:132124"/>
    </reaction>
</comment>
<dbReference type="InterPro" id="IPR010228">
    <property type="entry name" value="NADH_UbQ_OxRdtase_Gsu"/>
</dbReference>
<dbReference type="RefSeq" id="WP_121152346.1">
    <property type="nucleotide sequence ID" value="NZ_CP032829.1"/>
</dbReference>
<comment type="cofactor">
    <cofactor evidence="10">
        <name>[2Fe-2S] cluster</name>
        <dbReference type="ChEBI" id="CHEBI:190135"/>
    </cofactor>
    <text evidence="10">Binds 1 [2Fe-2S] cluster per subunit.</text>
</comment>
<comment type="similarity">
    <text evidence="2 10">Belongs to the complex I 75 kDa subunit family.</text>
</comment>
<evidence type="ECO:0000256" key="10">
    <source>
        <dbReference type="RuleBase" id="RU003525"/>
    </source>
</evidence>
<dbReference type="Pfam" id="PF22151">
    <property type="entry name" value="Fer4_NDSU1"/>
    <property type="match status" value="1"/>
</dbReference>
<dbReference type="SUPFAM" id="SSF53706">
    <property type="entry name" value="Formate dehydrogenase/DMSO reductase, domains 1-3"/>
    <property type="match status" value="1"/>
</dbReference>
<evidence type="ECO:0000259" key="11">
    <source>
        <dbReference type="PROSITE" id="PS51085"/>
    </source>
</evidence>
<evidence type="ECO:0000256" key="4">
    <source>
        <dbReference type="ARBA" id="ARBA00022723"/>
    </source>
</evidence>
<name>A0A494TIX6_SPHPE</name>
<dbReference type="InterPro" id="IPR054351">
    <property type="entry name" value="NADH_UbQ_OxRdtase_ferredoxin"/>
</dbReference>
<dbReference type="SUPFAM" id="SSF54292">
    <property type="entry name" value="2Fe-2S ferredoxin-like"/>
    <property type="match status" value="1"/>
</dbReference>
<dbReference type="PROSITE" id="PS51669">
    <property type="entry name" value="4FE4S_MOW_BIS_MGD"/>
    <property type="match status" value="1"/>
</dbReference>
<keyword evidence="14" id="KW-0560">Oxidoreductase</keyword>
<dbReference type="CDD" id="cd00207">
    <property type="entry name" value="fer2"/>
    <property type="match status" value="1"/>
</dbReference>
<dbReference type="InterPro" id="IPR019574">
    <property type="entry name" value="NADH_UbQ_OxRdtase_Gsu_4Fe4S-bd"/>
</dbReference>
<organism evidence="14 15">
    <name type="scientific">Sphingomonas paeninsulae</name>
    <dbReference type="NCBI Taxonomy" id="2319844"/>
    <lineage>
        <taxon>Bacteria</taxon>
        <taxon>Pseudomonadati</taxon>
        <taxon>Pseudomonadota</taxon>
        <taxon>Alphaproteobacteria</taxon>
        <taxon>Sphingomonadales</taxon>
        <taxon>Sphingomonadaceae</taxon>
        <taxon>Sphingomonas</taxon>
    </lineage>
</organism>
<keyword evidence="10" id="KW-0001">2Fe-2S</keyword>
<dbReference type="FunFam" id="3.30.200.210:FF:000002">
    <property type="entry name" value="NADH-ubiquinone oxidoreductase 75 kDa subunit"/>
    <property type="match status" value="1"/>
</dbReference>
<dbReference type="KEGG" id="spha:D3Y57_06735"/>
<dbReference type="EMBL" id="CP032829">
    <property type="protein sequence ID" value="AYJ85721.1"/>
    <property type="molecule type" value="Genomic_DNA"/>
</dbReference>
<dbReference type="InterPro" id="IPR036010">
    <property type="entry name" value="2Fe-2S_ferredoxin-like_sf"/>
</dbReference>
<evidence type="ECO:0000256" key="3">
    <source>
        <dbReference type="ARBA" id="ARBA00022485"/>
    </source>
</evidence>
<dbReference type="PROSITE" id="PS51085">
    <property type="entry name" value="2FE2S_FER_2"/>
    <property type="match status" value="1"/>
</dbReference>
<keyword evidence="7 10" id="KW-0411">Iron-sulfur</keyword>
<evidence type="ECO:0000256" key="5">
    <source>
        <dbReference type="ARBA" id="ARBA00022967"/>
    </source>
</evidence>
<keyword evidence="4 10" id="KW-0479">Metal-binding</keyword>
<evidence type="ECO:0000256" key="1">
    <source>
        <dbReference type="ARBA" id="ARBA00001966"/>
    </source>
</evidence>
<dbReference type="GO" id="GO:0051537">
    <property type="term" value="F:2 iron, 2 sulfur cluster binding"/>
    <property type="evidence" value="ECO:0007669"/>
    <property type="project" value="UniProtKB-UniRule"/>
</dbReference>
<evidence type="ECO:0000256" key="8">
    <source>
        <dbReference type="ARBA" id="ARBA00023027"/>
    </source>
</evidence>
<dbReference type="PANTHER" id="PTHR43105">
    <property type="entry name" value="RESPIRATORY NITRATE REDUCTASE"/>
    <property type="match status" value="1"/>
</dbReference>
<dbReference type="Pfam" id="PF13510">
    <property type="entry name" value="Fer2_4"/>
    <property type="match status" value="1"/>
</dbReference>
<dbReference type="GO" id="GO:0016651">
    <property type="term" value="F:oxidoreductase activity, acting on NAD(P)H"/>
    <property type="evidence" value="ECO:0007669"/>
    <property type="project" value="InterPro"/>
</dbReference>
<dbReference type="NCBIfam" id="TIGR01973">
    <property type="entry name" value="NuoG"/>
    <property type="match status" value="1"/>
</dbReference>
<dbReference type="PANTHER" id="PTHR43105:SF13">
    <property type="entry name" value="NADH-UBIQUINONE OXIDOREDUCTASE 75 KDA SUBUNIT, MITOCHONDRIAL"/>
    <property type="match status" value="1"/>
</dbReference>
<dbReference type="Gene3D" id="3.40.50.740">
    <property type="match status" value="1"/>
</dbReference>
<evidence type="ECO:0000313" key="14">
    <source>
        <dbReference type="EMBL" id="AYJ85721.1"/>
    </source>
</evidence>
<dbReference type="FunFam" id="3.30.70.20:FF:000002">
    <property type="entry name" value="NADH-ubiquinone oxidoreductase 75 kDa subunit"/>
    <property type="match status" value="1"/>
</dbReference>
<evidence type="ECO:0000256" key="6">
    <source>
        <dbReference type="ARBA" id="ARBA00023004"/>
    </source>
</evidence>
<keyword evidence="15" id="KW-1185">Reference proteome</keyword>
<protein>
    <recommendedName>
        <fullName evidence="10">NADH-quinone oxidoreductase</fullName>
        <ecNumber evidence="10">7.1.1.-</ecNumber>
    </recommendedName>
</protein>
<dbReference type="SUPFAM" id="SSF54862">
    <property type="entry name" value="4Fe-4S ferredoxins"/>
    <property type="match status" value="1"/>
</dbReference>
<accession>A0A494TIX6</accession>
<keyword evidence="6 10" id="KW-0408">Iron</keyword>
<dbReference type="GO" id="GO:0051539">
    <property type="term" value="F:4 iron, 4 sulfur cluster binding"/>
    <property type="evidence" value="ECO:0007669"/>
    <property type="project" value="UniProtKB-KW"/>
</dbReference>
<dbReference type="GO" id="GO:0016020">
    <property type="term" value="C:membrane"/>
    <property type="evidence" value="ECO:0007669"/>
    <property type="project" value="InterPro"/>
</dbReference>
<dbReference type="EC" id="7.1.1.-" evidence="10"/>
<dbReference type="Gene3D" id="3.30.70.20">
    <property type="match status" value="1"/>
</dbReference>
<keyword evidence="8 10" id="KW-0520">NAD</keyword>
<dbReference type="PROSITE" id="PS00641">
    <property type="entry name" value="COMPLEX1_75K_1"/>
    <property type="match status" value="1"/>
</dbReference>
<dbReference type="InterPro" id="IPR015405">
    <property type="entry name" value="NDUFS1-like_C"/>
</dbReference>
<dbReference type="InterPro" id="IPR006656">
    <property type="entry name" value="Mopterin_OxRdtase"/>
</dbReference>
<comment type="function">
    <text evidence="10">NDH-1 shuttles electrons from NADH, via FMN and iron-sulfur (Fe-S) centers, to quinones in the respiratory chain. Couples the redox reaction to proton translocation (for every two electrons transferred, four hydrogen ions are translocated across the cytoplasmic membrane), and thus conserves the redox energy in a proton gradient.</text>
</comment>
<dbReference type="GO" id="GO:0008137">
    <property type="term" value="F:NADH dehydrogenase (ubiquinone) activity"/>
    <property type="evidence" value="ECO:0007669"/>
    <property type="project" value="UniProtKB-UniRule"/>
</dbReference>
<dbReference type="SMART" id="SM00929">
    <property type="entry name" value="NADH-G_4Fe-4S_3"/>
    <property type="match status" value="1"/>
</dbReference>
<keyword evidence="10" id="KW-0874">Quinone</keyword>
<feature type="domain" description="2Fe-2S ferredoxin-type" evidence="11">
    <location>
        <begin position="2"/>
        <end position="79"/>
    </location>
</feature>
<dbReference type="Pfam" id="PF09326">
    <property type="entry name" value="NADH_dhqG_C"/>
    <property type="match status" value="1"/>
</dbReference>
<gene>
    <name evidence="14" type="ORF">D3Y57_06735</name>
</gene>
<dbReference type="PROSITE" id="PS51839">
    <property type="entry name" value="4FE4S_HC3"/>
    <property type="match status" value="1"/>
</dbReference>
<reference evidence="14 15" key="1">
    <citation type="submission" date="2018-09" db="EMBL/GenBank/DDBJ databases">
        <title>Sphingomonas peninsula sp. nov., isolated from fildes peninsula, Antarctic soil.</title>
        <authorList>
            <person name="Yingchao G."/>
        </authorList>
    </citation>
    <scope>NUCLEOTIDE SEQUENCE [LARGE SCALE GENOMIC DNA]</scope>
    <source>
        <strain evidence="14 15">YZ-8</strain>
    </source>
</reference>
<evidence type="ECO:0000259" key="13">
    <source>
        <dbReference type="PROSITE" id="PS51839"/>
    </source>
</evidence>
<dbReference type="GO" id="GO:0048038">
    <property type="term" value="F:quinone binding"/>
    <property type="evidence" value="ECO:0007669"/>
    <property type="project" value="UniProtKB-UniRule"/>
</dbReference>
<keyword evidence="3 10" id="KW-0004">4Fe-4S</keyword>